<evidence type="ECO:0000313" key="2">
    <source>
        <dbReference type="EMBL" id="KST67155.1"/>
    </source>
</evidence>
<dbReference type="PANTHER" id="PTHR39518:SF2">
    <property type="entry name" value="UPF0215 PROTEIN MJ1150"/>
    <property type="match status" value="1"/>
</dbReference>
<protein>
    <submittedName>
        <fullName evidence="2">Uncharacterized protein</fullName>
    </submittedName>
</protein>
<keyword evidence="3" id="KW-1185">Reference proteome</keyword>
<dbReference type="OrthoDB" id="25804at2"/>
<dbReference type="EMBL" id="LMTZ01000092">
    <property type="protein sequence ID" value="KST66956.1"/>
    <property type="molecule type" value="Genomic_DNA"/>
</dbReference>
<proteinExistence type="inferred from homology"/>
<dbReference type="AlphaFoldDB" id="A0A0V7ZRB9"/>
<comment type="caution">
    <text evidence="2">The sequence shown here is derived from an EMBL/GenBank/DDBJ whole genome shotgun (WGS) entry which is preliminary data.</text>
</comment>
<dbReference type="RefSeq" id="WP_027846267.1">
    <property type="nucleotide sequence ID" value="NZ_LMTZ01000090.1"/>
</dbReference>
<dbReference type="EMBL" id="LMTZ01000090">
    <property type="protein sequence ID" value="KST67155.1"/>
    <property type="molecule type" value="Genomic_DNA"/>
</dbReference>
<evidence type="ECO:0000313" key="3">
    <source>
        <dbReference type="Proteomes" id="UP000053372"/>
    </source>
</evidence>
<reference evidence="2 3" key="1">
    <citation type="journal article" date="2015" name="Genome Announc.">
        <title>Draft Genome of the Euendolithic (true boring) Cyanobacterium Mastigocoleus testarum strain BC008.</title>
        <authorList>
            <person name="Guida B.S."/>
            <person name="Garcia-Pichel F."/>
        </authorList>
    </citation>
    <scope>NUCLEOTIDE SEQUENCE [LARGE SCALE GENOMIC DNA]</scope>
    <source>
        <strain evidence="2 3">BC008</strain>
    </source>
</reference>
<organism evidence="2 3">
    <name type="scientific">Mastigocoleus testarum BC008</name>
    <dbReference type="NCBI Taxonomy" id="371196"/>
    <lineage>
        <taxon>Bacteria</taxon>
        <taxon>Bacillati</taxon>
        <taxon>Cyanobacteriota</taxon>
        <taxon>Cyanophyceae</taxon>
        <taxon>Nostocales</taxon>
        <taxon>Hapalosiphonaceae</taxon>
        <taxon>Mastigocoleus</taxon>
    </lineage>
</organism>
<accession>A0A0V7ZRB9</accession>
<dbReference type="Gene3D" id="3.30.2170.10">
    <property type="entry name" value="archaeoglobus fulgidus dsm 4304 superfamily"/>
    <property type="match status" value="1"/>
</dbReference>
<dbReference type="Pfam" id="PF01949">
    <property type="entry name" value="Endo_dU"/>
    <property type="match status" value="1"/>
</dbReference>
<dbReference type="HAMAP" id="MF_00582">
    <property type="entry name" value="UPF0215"/>
    <property type="match status" value="1"/>
</dbReference>
<evidence type="ECO:0000313" key="1">
    <source>
        <dbReference type="EMBL" id="KST66956.1"/>
    </source>
</evidence>
<dbReference type="PANTHER" id="PTHR39518">
    <property type="entry name" value="UPF0215 PROTEIN MJ1150"/>
    <property type="match status" value="1"/>
</dbReference>
<sequence>MNLESLLKLNRTIRAIGFDDAPFVRGSGKNVNLAGIVCAGTRFEGMVWGELEQDGWNATETICKLLIGSKFLPQLHIVLIDGIGFGGFNLVNLPELNAQLKLPCVAVMRRQPNLDAVKDAMSRLPNLEKRLELLKLAGEIYSSPPFVFQVCGENPQIVAEVLQRLTDCGKVPEALRLAHLISAAFIKGESSSSA</sequence>
<gene>
    <name evidence="1" type="ORF">BC008_27585</name>
    <name evidence="2" type="ORF">BC008_28595</name>
</gene>
<dbReference type="PIRSF" id="PIRSF006380">
    <property type="entry name" value="UCP006380"/>
    <property type="match status" value="1"/>
</dbReference>
<name>A0A0V7ZRB9_9CYAN</name>
<dbReference type="Proteomes" id="UP000053372">
    <property type="component" value="Unassembled WGS sequence"/>
</dbReference>
<dbReference type="InterPro" id="IPR002802">
    <property type="entry name" value="Endo_dU"/>
</dbReference>